<evidence type="ECO:0000313" key="2">
    <source>
        <dbReference type="Proteomes" id="UP001147747"/>
    </source>
</evidence>
<comment type="caution">
    <text evidence="1">The sequence shown here is derived from an EMBL/GenBank/DDBJ whole genome shotgun (WGS) entry which is preliminary data.</text>
</comment>
<gene>
    <name evidence="1" type="ORF">N7509_005872</name>
</gene>
<reference evidence="1" key="2">
    <citation type="journal article" date="2023" name="IMA Fungus">
        <title>Comparative genomic study of the Penicillium genus elucidates a diverse pangenome and 15 lateral gene transfer events.</title>
        <authorList>
            <person name="Petersen C."/>
            <person name="Sorensen T."/>
            <person name="Nielsen M.R."/>
            <person name="Sondergaard T.E."/>
            <person name="Sorensen J.L."/>
            <person name="Fitzpatrick D.A."/>
            <person name="Frisvad J.C."/>
            <person name="Nielsen K.L."/>
        </authorList>
    </citation>
    <scope>NUCLEOTIDE SEQUENCE</scope>
    <source>
        <strain evidence="1">IBT 29677</strain>
    </source>
</reference>
<dbReference type="GeneID" id="81369489"/>
<organism evidence="1 2">
    <name type="scientific">Penicillium cosmopolitanum</name>
    <dbReference type="NCBI Taxonomy" id="1131564"/>
    <lineage>
        <taxon>Eukaryota</taxon>
        <taxon>Fungi</taxon>
        <taxon>Dikarya</taxon>
        <taxon>Ascomycota</taxon>
        <taxon>Pezizomycotina</taxon>
        <taxon>Eurotiomycetes</taxon>
        <taxon>Eurotiomycetidae</taxon>
        <taxon>Eurotiales</taxon>
        <taxon>Aspergillaceae</taxon>
        <taxon>Penicillium</taxon>
    </lineage>
</organism>
<accession>A0A9X0BAH8</accession>
<dbReference type="Proteomes" id="UP001147747">
    <property type="component" value="Unassembled WGS sequence"/>
</dbReference>
<evidence type="ECO:0000313" key="1">
    <source>
        <dbReference type="EMBL" id="KAJ5397759.1"/>
    </source>
</evidence>
<dbReference type="EMBL" id="JAPZBU010000006">
    <property type="protein sequence ID" value="KAJ5397759.1"/>
    <property type="molecule type" value="Genomic_DNA"/>
</dbReference>
<dbReference type="OrthoDB" id="2103397at2759"/>
<dbReference type="RefSeq" id="XP_056489811.1">
    <property type="nucleotide sequence ID" value="XM_056630509.1"/>
</dbReference>
<proteinExistence type="predicted"/>
<keyword evidence="2" id="KW-1185">Reference proteome</keyword>
<dbReference type="AlphaFoldDB" id="A0A9X0BAH8"/>
<reference evidence="1" key="1">
    <citation type="submission" date="2022-12" db="EMBL/GenBank/DDBJ databases">
        <authorList>
            <person name="Petersen C."/>
        </authorList>
    </citation>
    <scope>NUCLEOTIDE SEQUENCE</scope>
    <source>
        <strain evidence="1">IBT 29677</strain>
    </source>
</reference>
<sequence length="291" mass="32972">MPTVAYYKQVFRRIRGILANKLDSKDLEKIMEEFENPLSLPVTSLDQDEVQTILDLTLVIDDEFDHIVPIPIPSVLKLWLEKTDRAIGSSNRNEASIRCKLNLLLIYAHDLVSSSKNKSARPLNIQTERTWAYTPVKWKGKRWVLSGRPDYGIWYGEEEDIDVNVIIMEAKKLSYGSMGVPQALAYMGKQRKDFGKSDTTVYGISTDSQSFTFLKLDNESQWSRKTFDIVGNDYGQVLGLLVYLMKKAASMSPVSSKHTSRHTAQGSGESGLIFDLEAVEDNMEDDDMDVE</sequence>
<protein>
    <submittedName>
        <fullName evidence="1">Uncharacterized protein</fullName>
    </submittedName>
</protein>
<name>A0A9X0BAH8_9EURO</name>